<keyword evidence="5" id="KW-1185">Reference proteome</keyword>
<protein>
    <recommendedName>
        <fullName evidence="3">ZAD domain-containing protein</fullName>
    </recommendedName>
</protein>
<accession>A0ABD2WQX6</accession>
<keyword evidence="1" id="KW-0863">Zinc-finger</keyword>
<feature type="binding site" evidence="1">
    <location>
        <position position="42"/>
    </location>
    <ligand>
        <name>Zn(2+)</name>
        <dbReference type="ChEBI" id="CHEBI:29105"/>
    </ligand>
</feature>
<feature type="binding site" evidence="1">
    <location>
        <position position="91"/>
    </location>
    <ligand>
        <name>Zn(2+)</name>
        <dbReference type="ChEBI" id="CHEBI:29105"/>
    </ligand>
</feature>
<evidence type="ECO:0000259" key="3">
    <source>
        <dbReference type="PROSITE" id="PS51915"/>
    </source>
</evidence>
<evidence type="ECO:0000313" key="5">
    <source>
        <dbReference type="Proteomes" id="UP001627154"/>
    </source>
</evidence>
<name>A0ABD2WQX6_9HYME</name>
<dbReference type="SMART" id="SM00868">
    <property type="entry name" value="zf-AD"/>
    <property type="match status" value="1"/>
</dbReference>
<evidence type="ECO:0000256" key="2">
    <source>
        <dbReference type="SAM" id="MobiDB-lite"/>
    </source>
</evidence>
<dbReference type="AlphaFoldDB" id="A0ABD2WQX6"/>
<feature type="region of interest" description="Disordered" evidence="2">
    <location>
        <begin position="191"/>
        <end position="256"/>
    </location>
</feature>
<feature type="compositionally biased region" description="Polar residues" evidence="2">
    <location>
        <begin position="191"/>
        <end position="200"/>
    </location>
</feature>
<dbReference type="PANTHER" id="PTHR39942:SF1">
    <property type="entry name" value="BCDNA.LD26519-RELATED"/>
    <property type="match status" value="1"/>
</dbReference>
<dbReference type="Pfam" id="PF07776">
    <property type="entry name" value="zf-AD"/>
    <property type="match status" value="1"/>
</dbReference>
<dbReference type="EMBL" id="JBJJXI010000082">
    <property type="protein sequence ID" value="KAL3395368.1"/>
    <property type="molecule type" value="Genomic_DNA"/>
</dbReference>
<dbReference type="GO" id="GO:0008270">
    <property type="term" value="F:zinc ion binding"/>
    <property type="evidence" value="ECO:0007669"/>
    <property type="project" value="UniProtKB-UniRule"/>
</dbReference>
<proteinExistence type="predicted"/>
<sequence length="276" mass="30419">MSEASATTSNAAADSGLHEQQAIGADDDAVNASTSIDYLDLCRLCLQKDAVNVPIFEDDGDSRQIFLKITATLPVKIFKEDKLPKKICDDCLYKVELLYQFWNQAATSEKQLLQWLGEVGLDDKQNYEVLEEDIMKQEKSNDNRLNTNIIQVSDQNSIEISMIDNISLITIPAGSEQFTTVPIDASGTIQTEAMQSSHDQSQIEEDRSEMGDMSDDGCDNEGLPVKEESDDQNNQTNMDQAYVSIEAGPSGLQHQKISEISELTIQQAADGDPKTG</sequence>
<dbReference type="InterPro" id="IPR012934">
    <property type="entry name" value="Znf_AD"/>
</dbReference>
<feature type="binding site" evidence="1">
    <location>
        <position position="88"/>
    </location>
    <ligand>
        <name>Zn(2+)</name>
        <dbReference type="ChEBI" id="CHEBI:29105"/>
    </ligand>
</feature>
<evidence type="ECO:0000256" key="1">
    <source>
        <dbReference type="PROSITE-ProRule" id="PRU01263"/>
    </source>
</evidence>
<dbReference type="PANTHER" id="PTHR39942">
    <property type="entry name" value="BCDNA.LD26519-RELATED"/>
    <property type="match status" value="1"/>
</dbReference>
<feature type="domain" description="ZAD" evidence="3">
    <location>
        <begin position="40"/>
        <end position="115"/>
    </location>
</feature>
<comment type="caution">
    <text evidence="4">The sequence shown here is derived from an EMBL/GenBank/DDBJ whole genome shotgun (WGS) entry which is preliminary data.</text>
</comment>
<dbReference type="Proteomes" id="UP001627154">
    <property type="component" value="Unassembled WGS sequence"/>
</dbReference>
<organism evidence="4 5">
    <name type="scientific">Trichogramma kaykai</name>
    <dbReference type="NCBI Taxonomy" id="54128"/>
    <lineage>
        <taxon>Eukaryota</taxon>
        <taxon>Metazoa</taxon>
        <taxon>Ecdysozoa</taxon>
        <taxon>Arthropoda</taxon>
        <taxon>Hexapoda</taxon>
        <taxon>Insecta</taxon>
        <taxon>Pterygota</taxon>
        <taxon>Neoptera</taxon>
        <taxon>Endopterygota</taxon>
        <taxon>Hymenoptera</taxon>
        <taxon>Apocrita</taxon>
        <taxon>Proctotrupomorpha</taxon>
        <taxon>Chalcidoidea</taxon>
        <taxon>Trichogrammatidae</taxon>
        <taxon>Trichogramma</taxon>
    </lineage>
</organism>
<keyword evidence="1" id="KW-0479">Metal-binding</keyword>
<dbReference type="SUPFAM" id="SSF57716">
    <property type="entry name" value="Glucocorticoid receptor-like (DNA-binding domain)"/>
    <property type="match status" value="1"/>
</dbReference>
<gene>
    <name evidence="4" type="ORF">TKK_010479</name>
</gene>
<dbReference type="PROSITE" id="PS51915">
    <property type="entry name" value="ZAD"/>
    <property type="match status" value="1"/>
</dbReference>
<reference evidence="4 5" key="1">
    <citation type="journal article" date="2024" name="bioRxiv">
        <title>A reference genome for Trichogramma kaykai: A tiny desert-dwelling parasitoid wasp with competing sex-ratio distorters.</title>
        <authorList>
            <person name="Culotta J."/>
            <person name="Lindsey A.R."/>
        </authorList>
    </citation>
    <scope>NUCLEOTIDE SEQUENCE [LARGE SCALE GENOMIC DNA]</scope>
    <source>
        <strain evidence="4 5">KSX58</strain>
    </source>
</reference>
<feature type="binding site" evidence="1">
    <location>
        <position position="45"/>
    </location>
    <ligand>
        <name>Zn(2+)</name>
        <dbReference type="ChEBI" id="CHEBI:29105"/>
    </ligand>
</feature>
<dbReference type="Gene3D" id="3.40.1800.20">
    <property type="match status" value="1"/>
</dbReference>
<evidence type="ECO:0000313" key="4">
    <source>
        <dbReference type="EMBL" id="KAL3395368.1"/>
    </source>
</evidence>
<keyword evidence="1" id="KW-0862">Zinc</keyword>